<organism evidence="2 3">
    <name type="scientific">Cylindrotheca closterium</name>
    <dbReference type="NCBI Taxonomy" id="2856"/>
    <lineage>
        <taxon>Eukaryota</taxon>
        <taxon>Sar</taxon>
        <taxon>Stramenopiles</taxon>
        <taxon>Ochrophyta</taxon>
        <taxon>Bacillariophyta</taxon>
        <taxon>Bacillariophyceae</taxon>
        <taxon>Bacillariophycidae</taxon>
        <taxon>Bacillariales</taxon>
        <taxon>Bacillariaceae</taxon>
        <taxon>Cylindrotheca</taxon>
    </lineage>
</organism>
<evidence type="ECO:0000259" key="1">
    <source>
        <dbReference type="Pfam" id="PF03457"/>
    </source>
</evidence>
<name>A0AAD2G8I9_9STRA</name>
<feature type="domain" description="Helicase-associated" evidence="1">
    <location>
        <begin position="81"/>
        <end position="141"/>
    </location>
</feature>
<dbReference type="Proteomes" id="UP001295423">
    <property type="component" value="Unassembled WGS sequence"/>
</dbReference>
<sequence length="143" mass="17374">MLPKGSKLRGWYEKYDELVEFWKEHGHFVLPVKPQFSTLQGWINTQRGKKIGGALGSVVRKSHDYLLDRIGFPWRSDRIEFDWQLWYNELVQFWKEHGHLEVKHTENLPLYDWMIRQRQNYKGTGVKLTDHQMEELEKIGFRW</sequence>
<dbReference type="Gene3D" id="6.10.140.530">
    <property type="match status" value="2"/>
</dbReference>
<gene>
    <name evidence="2" type="ORF">CYCCA115_LOCUS21192</name>
</gene>
<reference evidence="2" key="1">
    <citation type="submission" date="2023-08" db="EMBL/GenBank/DDBJ databases">
        <authorList>
            <person name="Audoor S."/>
            <person name="Bilcke G."/>
        </authorList>
    </citation>
    <scope>NUCLEOTIDE SEQUENCE</scope>
</reference>
<evidence type="ECO:0000313" key="3">
    <source>
        <dbReference type="Proteomes" id="UP001295423"/>
    </source>
</evidence>
<proteinExistence type="predicted"/>
<accession>A0AAD2G8I9</accession>
<dbReference type="Pfam" id="PF03457">
    <property type="entry name" value="HA"/>
    <property type="match status" value="2"/>
</dbReference>
<protein>
    <recommendedName>
        <fullName evidence="1">Helicase-associated domain-containing protein</fullName>
    </recommendedName>
</protein>
<feature type="domain" description="Helicase-associated" evidence="1">
    <location>
        <begin position="11"/>
        <end position="72"/>
    </location>
</feature>
<evidence type="ECO:0000313" key="2">
    <source>
        <dbReference type="EMBL" id="CAJ1965599.1"/>
    </source>
</evidence>
<dbReference type="PANTHER" id="PTHR33418">
    <property type="entry name" value="HELICASE-ASSOCIATED"/>
    <property type="match status" value="1"/>
</dbReference>
<comment type="caution">
    <text evidence="2">The sequence shown here is derived from an EMBL/GenBank/DDBJ whole genome shotgun (WGS) entry which is preliminary data.</text>
</comment>
<dbReference type="EMBL" id="CAKOGP040002203">
    <property type="protein sequence ID" value="CAJ1965599.1"/>
    <property type="molecule type" value="Genomic_DNA"/>
</dbReference>
<dbReference type="InterPro" id="IPR005114">
    <property type="entry name" value="Helicase_assoc"/>
</dbReference>
<dbReference type="PANTHER" id="PTHR33418:SF1">
    <property type="entry name" value="HELICASE-ASSOCIATED DOMAIN-CONTAINING PROTEIN"/>
    <property type="match status" value="1"/>
</dbReference>
<dbReference type="AlphaFoldDB" id="A0AAD2G8I9"/>
<keyword evidence="3" id="KW-1185">Reference proteome</keyword>